<protein>
    <recommendedName>
        <fullName evidence="7">Ribosomal protein S8</fullName>
    </recommendedName>
</protein>
<dbReference type="OrthoDB" id="10250260at2759"/>
<dbReference type="EMBL" id="ML995504">
    <property type="protein sequence ID" value="KAF2137282.1"/>
    <property type="molecule type" value="Genomic_DNA"/>
</dbReference>
<evidence type="ECO:0000256" key="4">
    <source>
        <dbReference type="RuleBase" id="RU003660"/>
    </source>
</evidence>
<dbReference type="InterPro" id="IPR000630">
    <property type="entry name" value="Ribosomal_uS8"/>
</dbReference>
<evidence type="ECO:0000256" key="2">
    <source>
        <dbReference type="ARBA" id="ARBA00022980"/>
    </source>
</evidence>
<evidence type="ECO:0000256" key="3">
    <source>
        <dbReference type="ARBA" id="ARBA00023274"/>
    </source>
</evidence>
<dbReference type="GO" id="GO:0005840">
    <property type="term" value="C:ribosome"/>
    <property type="evidence" value="ECO:0007669"/>
    <property type="project" value="UniProtKB-KW"/>
</dbReference>
<dbReference type="Proteomes" id="UP000799438">
    <property type="component" value="Unassembled WGS sequence"/>
</dbReference>
<organism evidence="5 6">
    <name type="scientific">Aplosporella prunicola CBS 121167</name>
    <dbReference type="NCBI Taxonomy" id="1176127"/>
    <lineage>
        <taxon>Eukaryota</taxon>
        <taxon>Fungi</taxon>
        <taxon>Dikarya</taxon>
        <taxon>Ascomycota</taxon>
        <taxon>Pezizomycotina</taxon>
        <taxon>Dothideomycetes</taxon>
        <taxon>Dothideomycetes incertae sedis</taxon>
        <taxon>Botryosphaeriales</taxon>
        <taxon>Aplosporellaceae</taxon>
        <taxon>Aplosporella</taxon>
    </lineage>
</organism>
<dbReference type="GO" id="GO:1990904">
    <property type="term" value="C:ribonucleoprotein complex"/>
    <property type="evidence" value="ECO:0007669"/>
    <property type="project" value="UniProtKB-KW"/>
</dbReference>
<evidence type="ECO:0000256" key="1">
    <source>
        <dbReference type="ARBA" id="ARBA00006471"/>
    </source>
</evidence>
<accession>A0A6A6AZB3</accession>
<dbReference type="InterPro" id="IPR035987">
    <property type="entry name" value="Ribosomal_uS8_sf"/>
</dbReference>
<dbReference type="GO" id="GO:0003735">
    <property type="term" value="F:structural constituent of ribosome"/>
    <property type="evidence" value="ECO:0007669"/>
    <property type="project" value="InterPro"/>
</dbReference>
<dbReference type="InterPro" id="IPR047863">
    <property type="entry name" value="Ribosomal_uS8_CS"/>
</dbReference>
<keyword evidence="2 4" id="KW-0689">Ribosomal protein</keyword>
<comment type="similarity">
    <text evidence="1 4">Belongs to the universal ribosomal protein uS8 family.</text>
</comment>
<dbReference type="AlphaFoldDB" id="A0A6A6AZB3"/>
<proteinExistence type="inferred from homology"/>
<dbReference type="Pfam" id="PF00410">
    <property type="entry name" value="Ribosomal_S8"/>
    <property type="match status" value="1"/>
</dbReference>
<dbReference type="PROSITE" id="PS00053">
    <property type="entry name" value="RIBOSOMAL_S8"/>
    <property type="match status" value="1"/>
</dbReference>
<sequence length="50" mass="5645">VRPQSFQRWTNRLIPSGQVGYVVLTTSAGIMDQEEAKEKRVGGKVLGFFY</sequence>
<dbReference type="SUPFAM" id="SSF56047">
    <property type="entry name" value="Ribosomal protein S8"/>
    <property type="match status" value="1"/>
</dbReference>
<name>A0A6A6AZB3_9PEZI</name>
<evidence type="ECO:0008006" key="7">
    <source>
        <dbReference type="Google" id="ProtNLM"/>
    </source>
</evidence>
<gene>
    <name evidence="5" type="ORF">K452DRAFT_236093</name>
</gene>
<dbReference type="PANTHER" id="PTHR11758">
    <property type="entry name" value="40S RIBOSOMAL PROTEIN S15A"/>
    <property type="match status" value="1"/>
</dbReference>
<feature type="non-terminal residue" evidence="5">
    <location>
        <position position="1"/>
    </location>
</feature>
<dbReference type="RefSeq" id="XP_033393000.1">
    <property type="nucleotide sequence ID" value="XM_033537482.1"/>
</dbReference>
<evidence type="ECO:0000313" key="5">
    <source>
        <dbReference type="EMBL" id="KAF2137282.1"/>
    </source>
</evidence>
<keyword evidence="3 4" id="KW-0687">Ribonucleoprotein</keyword>
<evidence type="ECO:0000313" key="6">
    <source>
        <dbReference type="Proteomes" id="UP000799438"/>
    </source>
</evidence>
<dbReference type="GeneID" id="54294978"/>
<keyword evidence="6" id="KW-1185">Reference proteome</keyword>
<reference evidence="5" key="1">
    <citation type="journal article" date="2020" name="Stud. Mycol.">
        <title>101 Dothideomycetes genomes: a test case for predicting lifestyles and emergence of pathogens.</title>
        <authorList>
            <person name="Haridas S."/>
            <person name="Albert R."/>
            <person name="Binder M."/>
            <person name="Bloem J."/>
            <person name="Labutti K."/>
            <person name="Salamov A."/>
            <person name="Andreopoulos B."/>
            <person name="Baker S."/>
            <person name="Barry K."/>
            <person name="Bills G."/>
            <person name="Bluhm B."/>
            <person name="Cannon C."/>
            <person name="Castanera R."/>
            <person name="Culley D."/>
            <person name="Daum C."/>
            <person name="Ezra D."/>
            <person name="Gonzalez J."/>
            <person name="Henrissat B."/>
            <person name="Kuo A."/>
            <person name="Liang C."/>
            <person name="Lipzen A."/>
            <person name="Lutzoni F."/>
            <person name="Magnuson J."/>
            <person name="Mondo S."/>
            <person name="Nolan M."/>
            <person name="Ohm R."/>
            <person name="Pangilinan J."/>
            <person name="Park H.-J."/>
            <person name="Ramirez L."/>
            <person name="Alfaro M."/>
            <person name="Sun H."/>
            <person name="Tritt A."/>
            <person name="Yoshinaga Y."/>
            <person name="Zwiers L.-H."/>
            <person name="Turgeon B."/>
            <person name="Goodwin S."/>
            <person name="Spatafora J."/>
            <person name="Crous P."/>
            <person name="Grigoriev I."/>
        </authorList>
    </citation>
    <scope>NUCLEOTIDE SEQUENCE</scope>
    <source>
        <strain evidence="5">CBS 121167</strain>
    </source>
</reference>
<dbReference type="Gene3D" id="3.30.1490.10">
    <property type="match status" value="1"/>
</dbReference>
<dbReference type="GO" id="GO:0006412">
    <property type="term" value="P:translation"/>
    <property type="evidence" value="ECO:0007669"/>
    <property type="project" value="InterPro"/>
</dbReference>